<feature type="transmembrane region" description="Helical" evidence="1">
    <location>
        <begin position="74"/>
        <end position="91"/>
    </location>
</feature>
<feature type="transmembrane region" description="Helical" evidence="1">
    <location>
        <begin position="20"/>
        <end position="37"/>
    </location>
</feature>
<keyword evidence="1" id="KW-0472">Membrane</keyword>
<dbReference type="RefSeq" id="WP_094572194.1">
    <property type="nucleotide sequence ID" value="NZ_CP022743.1"/>
</dbReference>
<organism evidence="2 3">
    <name type="scientific">Mucilaginibacter xinganensis</name>
    <dbReference type="NCBI Taxonomy" id="1234841"/>
    <lineage>
        <taxon>Bacteria</taxon>
        <taxon>Pseudomonadati</taxon>
        <taxon>Bacteroidota</taxon>
        <taxon>Sphingobacteriia</taxon>
        <taxon>Sphingobacteriales</taxon>
        <taxon>Sphingobacteriaceae</taxon>
        <taxon>Mucilaginibacter</taxon>
    </lineage>
</organism>
<dbReference type="AlphaFoldDB" id="A0A223P1T5"/>
<feature type="transmembrane region" description="Helical" evidence="1">
    <location>
        <begin position="43"/>
        <end position="62"/>
    </location>
</feature>
<evidence type="ECO:0000313" key="3">
    <source>
        <dbReference type="Proteomes" id="UP000215002"/>
    </source>
</evidence>
<dbReference type="EMBL" id="CP022743">
    <property type="protein sequence ID" value="ASU36119.1"/>
    <property type="molecule type" value="Genomic_DNA"/>
</dbReference>
<keyword evidence="3" id="KW-1185">Reference proteome</keyword>
<dbReference type="OrthoDB" id="798550at2"/>
<dbReference type="KEGG" id="muc:MuYL_4234"/>
<accession>A0A223P1T5</accession>
<keyword evidence="1" id="KW-0812">Transmembrane</keyword>
<evidence type="ECO:0000256" key="1">
    <source>
        <dbReference type="SAM" id="Phobius"/>
    </source>
</evidence>
<dbReference type="Proteomes" id="UP000215002">
    <property type="component" value="Chromosome"/>
</dbReference>
<reference evidence="2 3" key="1">
    <citation type="submission" date="2017-08" db="EMBL/GenBank/DDBJ databases">
        <title>Complete genome sequence of Mucilaginibacter sp. strain BJC16-A31.</title>
        <authorList>
            <consortium name="Henan University of Science and Technology"/>
            <person name="You X."/>
        </authorList>
    </citation>
    <scope>NUCLEOTIDE SEQUENCE [LARGE SCALE GENOMIC DNA]</scope>
    <source>
        <strain evidence="2 3">BJC16-A31</strain>
    </source>
</reference>
<gene>
    <name evidence="2" type="ORF">MuYL_4234</name>
</gene>
<evidence type="ECO:0000313" key="2">
    <source>
        <dbReference type="EMBL" id="ASU36119.1"/>
    </source>
</evidence>
<name>A0A223P1T5_9SPHI</name>
<sequence length="92" mass="10715">MITDEVFKRRRQHNNTPESILLIIANFIVVAAADTLFSNHHHLHWFFWVIIAGLVLYNILTIRKNYEAFDKTDKIAYAISIPVLILLVIVLQ</sequence>
<proteinExistence type="predicted"/>
<keyword evidence="1" id="KW-1133">Transmembrane helix</keyword>
<protein>
    <submittedName>
        <fullName evidence="2">Uncharacterized protein</fullName>
    </submittedName>
</protein>